<feature type="compositionally biased region" description="Basic and acidic residues" evidence="3">
    <location>
        <begin position="482"/>
        <end position="495"/>
    </location>
</feature>
<feature type="region of interest" description="Disordered" evidence="3">
    <location>
        <begin position="1059"/>
        <end position="1102"/>
    </location>
</feature>
<name>A0A1S2YM79_CICAR</name>
<dbReference type="KEGG" id="cam:101510085"/>
<dbReference type="OrthoDB" id="1929108at2759"/>
<dbReference type="GO" id="GO:0030036">
    <property type="term" value="P:actin cytoskeleton organization"/>
    <property type="evidence" value="ECO:0007669"/>
    <property type="project" value="UniProtKB-UniRule"/>
</dbReference>
<dbReference type="GO" id="GO:0071933">
    <property type="term" value="F:Arp2/3 complex binding"/>
    <property type="evidence" value="ECO:0007669"/>
    <property type="project" value="TreeGrafter"/>
</dbReference>
<dbReference type="Proteomes" id="UP000087171">
    <property type="component" value="Chromosome Ca6"/>
</dbReference>
<gene>
    <name evidence="5" type="primary">LOC101510085</name>
</gene>
<evidence type="ECO:0000256" key="3">
    <source>
        <dbReference type="SAM" id="MobiDB-lite"/>
    </source>
</evidence>
<dbReference type="Gene3D" id="1.20.5.340">
    <property type="match status" value="1"/>
</dbReference>
<comment type="function">
    <text evidence="2">Involved in regulation of actin and microtubule organization. Part of a WAVE complex that activates the Arp2/3 complex.</text>
</comment>
<evidence type="ECO:0000256" key="1">
    <source>
        <dbReference type="ARBA" id="ARBA00006993"/>
    </source>
</evidence>
<feature type="compositionally biased region" description="Low complexity" evidence="3">
    <location>
        <begin position="499"/>
        <end position="511"/>
    </location>
</feature>
<feature type="region of interest" description="Disordered" evidence="3">
    <location>
        <begin position="433"/>
        <end position="517"/>
    </location>
</feature>
<feature type="region of interest" description="Disordered" evidence="3">
    <location>
        <begin position="1511"/>
        <end position="1540"/>
    </location>
</feature>
<keyword evidence="2" id="KW-0206">Cytoskeleton</keyword>
<keyword evidence="2" id="KW-0963">Cytoplasm</keyword>
<evidence type="ECO:0000313" key="5">
    <source>
        <dbReference type="RefSeq" id="XP_004506830.1"/>
    </source>
</evidence>
<feature type="compositionally biased region" description="Low complexity" evidence="3">
    <location>
        <begin position="433"/>
        <end position="450"/>
    </location>
</feature>
<feature type="compositionally biased region" description="Polar residues" evidence="3">
    <location>
        <begin position="1514"/>
        <end position="1523"/>
    </location>
</feature>
<dbReference type="Gene3D" id="6.10.280.150">
    <property type="match status" value="1"/>
</dbReference>
<dbReference type="InterPro" id="IPR028288">
    <property type="entry name" value="SCAR/WAVE_fam"/>
</dbReference>
<reference evidence="4" key="1">
    <citation type="journal article" date="2013" name="Nat. Biotechnol.">
        <title>Draft genome sequence of chickpea (Cicer arietinum) provides a resource for trait improvement.</title>
        <authorList>
            <person name="Varshney R.K."/>
            <person name="Song C."/>
            <person name="Saxena R.K."/>
            <person name="Azam S."/>
            <person name="Yu S."/>
            <person name="Sharpe A.G."/>
            <person name="Cannon S."/>
            <person name="Baek J."/>
            <person name="Rosen B.D."/>
            <person name="Tar'an B."/>
            <person name="Millan T."/>
            <person name="Zhang X."/>
            <person name="Ramsay L.D."/>
            <person name="Iwata A."/>
            <person name="Wang Y."/>
            <person name="Nelson W."/>
            <person name="Farmer A.D."/>
            <person name="Gaur P.M."/>
            <person name="Soderlund C."/>
            <person name="Penmetsa R.V."/>
            <person name="Xu C."/>
            <person name="Bharti A.K."/>
            <person name="He W."/>
            <person name="Winter P."/>
            <person name="Zhao S."/>
            <person name="Hane J.K."/>
            <person name="Carrasquilla-Garcia N."/>
            <person name="Condie J.A."/>
            <person name="Upadhyaya H.D."/>
            <person name="Luo M.C."/>
            <person name="Thudi M."/>
            <person name="Gowda C.L."/>
            <person name="Singh N.P."/>
            <person name="Lichtenzveig J."/>
            <person name="Gali K.K."/>
            <person name="Rubio J."/>
            <person name="Nadarajan N."/>
            <person name="Dolezel J."/>
            <person name="Bansal K.C."/>
            <person name="Xu X."/>
            <person name="Edwards D."/>
            <person name="Zhang G."/>
            <person name="Kahl G."/>
            <person name="Gil J."/>
            <person name="Singh K.B."/>
            <person name="Datta S.K."/>
            <person name="Jackson S.A."/>
            <person name="Wang J."/>
            <person name="Cook D.R."/>
        </authorList>
    </citation>
    <scope>NUCLEOTIDE SEQUENCE [LARGE SCALE GENOMIC DNA]</scope>
    <source>
        <strain evidence="4">cv. CDC Frontier</strain>
    </source>
</reference>
<feature type="region of interest" description="Disordered" evidence="3">
    <location>
        <begin position="1426"/>
        <end position="1468"/>
    </location>
</feature>
<dbReference type="STRING" id="3827.A0A1S2YM79"/>
<comment type="similarity">
    <text evidence="1 2">Belongs to the SCAR/WAVE family.</text>
</comment>
<dbReference type="RefSeq" id="XP_004506830.1">
    <property type="nucleotide sequence ID" value="XM_004506773.3"/>
</dbReference>
<feature type="compositionally biased region" description="Basic and acidic residues" evidence="3">
    <location>
        <begin position="451"/>
        <end position="467"/>
    </location>
</feature>
<keyword evidence="4" id="KW-1185">Reference proteome</keyword>
<evidence type="ECO:0000313" key="4">
    <source>
        <dbReference type="Proteomes" id="UP000087171"/>
    </source>
</evidence>
<dbReference type="GeneID" id="101510085"/>
<dbReference type="GO" id="GO:0005856">
    <property type="term" value="C:cytoskeleton"/>
    <property type="evidence" value="ECO:0007669"/>
    <property type="project" value="UniProtKB-SubCell"/>
</dbReference>
<dbReference type="PaxDb" id="3827-XP_004506830.1"/>
<feature type="compositionally biased region" description="Polar residues" evidence="3">
    <location>
        <begin position="1061"/>
        <end position="1073"/>
    </location>
</feature>
<proteinExistence type="inferred from homology"/>
<dbReference type="eggNOG" id="ENOG502QTI6">
    <property type="taxonomic scope" value="Eukaryota"/>
</dbReference>
<feature type="compositionally biased region" description="Basic and acidic residues" evidence="3">
    <location>
        <begin position="1443"/>
        <end position="1455"/>
    </location>
</feature>
<keyword evidence="2" id="KW-0009">Actin-binding</keyword>
<organism evidence="4 5">
    <name type="scientific">Cicer arietinum</name>
    <name type="common">Chickpea</name>
    <name type="synonym">Garbanzo</name>
    <dbReference type="NCBI Taxonomy" id="3827"/>
    <lineage>
        <taxon>Eukaryota</taxon>
        <taxon>Viridiplantae</taxon>
        <taxon>Streptophyta</taxon>
        <taxon>Embryophyta</taxon>
        <taxon>Tracheophyta</taxon>
        <taxon>Spermatophyta</taxon>
        <taxon>Magnoliopsida</taxon>
        <taxon>eudicotyledons</taxon>
        <taxon>Gunneridae</taxon>
        <taxon>Pentapetalae</taxon>
        <taxon>rosids</taxon>
        <taxon>fabids</taxon>
        <taxon>Fabales</taxon>
        <taxon>Fabaceae</taxon>
        <taxon>Papilionoideae</taxon>
        <taxon>50 kb inversion clade</taxon>
        <taxon>NPAAA clade</taxon>
        <taxon>Hologalegina</taxon>
        <taxon>IRL clade</taxon>
        <taxon>Cicereae</taxon>
        <taxon>Cicer</taxon>
    </lineage>
</organism>
<comment type="subcellular location">
    <subcellularLocation>
        <location evidence="2">Cytoplasm</location>
        <location evidence="2">Cytoskeleton</location>
    </subcellularLocation>
</comment>
<protein>
    <recommendedName>
        <fullName evidence="2">Protein SCAR</fullName>
    </recommendedName>
    <alternativeName>
        <fullName evidence="2">Protein WAVE</fullName>
    </alternativeName>
</protein>
<feature type="region of interest" description="Disordered" evidence="3">
    <location>
        <begin position="575"/>
        <end position="594"/>
    </location>
</feature>
<dbReference type="GO" id="GO:0003779">
    <property type="term" value="F:actin binding"/>
    <property type="evidence" value="ECO:0007669"/>
    <property type="project" value="UniProtKB-UniRule"/>
</dbReference>
<dbReference type="PANTHER" id="PTHR12902:SF1">
    <property type="entry name" value="WISKOTT-ALDRICH SYNDROME PROTEIN FAMILY MEMBER"/>
    <property type="match status" value="1"/>
</dbReference>
<dbReference type="PANTHER" id="PTHR12902">
    <property type="entry name" value="WASP-1"/>
    <property type="match status" value="1"/>
</dbReference>
<dbReference type="GO" id="GO:0034237">
    <property type="term" value="F:protein kinase A regulatory subunit binding"/>
    <property type="evidence" value="ECO:0007669"/>
    <property type="project" value="TreeGrafter"/>
</dbReference>
<sequence length="1634" mass="180164">MPLSKYLIRNEYGLSDPELYRAADKDDPEALLEAVAMAGLVGLLRQLGDLAEFAAEIFHDLHEEVMATAARGHGLTARVKQLEAEVPSLEKAFFSQTHHSSFFTNGGIDWHPNLRSEQNLVTRGNLPRLIMDSYEECRGPPRLFLLDKFDVAGAGACLKRYTDPSFFKMESASSVTATVQVLREKRNRKVKQKKGARLRNGEAPNAVPKNAKLHQLLLEERIENGYSNPARLVKLKKRQLNGPSIEAKSGKSYMEKFLDTPSPDHKMICETSIFPLPVKPTADDTSEAGIKILEISSTSPVKKSIGDENTCSSPNELELELKQFPEEVGETNGDVVMVKEQISVGVTDKMSFNDVKVCDETELAINEQRKIESSLIRYHSDDVTSEVDNYLDALTTMESELETDDEYKPKKNFLNIQEVTDTNNKHNIQARFSDSQSFGGSSSSDDISSFKQERNEEHIGVKARLSDSHSTGTSSSDNNSSFRRDEDEHLEHQAHFSDSQSTGNSSATFSSSKKDKSYFPLSDSLSTVVENIQSEPILSTTTNYCDPEIEGTSSNQLPKIVQFQNADSRKFNAHVHEEEISEPGQASPDLLTSGQVSCSDLEPTKPGTLPAGTRSDETVSDNVELNIRLGNDADGTGLLESVALKPSSSSLIEDDAYPGDSSDKISLRNLVDDDPHIHSQDLLQVSNDSQDDSLCSSIEELDLKSGLNVVLECQGSKDEDCIGIARQLNPTVELSSGLTRNNPQGEPSSTEIEVLFSDLQSNYGNKLKMVHGDEITGSSSSVDPVEGDGHFKNPSSPYDHWMVNGVITEIVESKDQPAYSIPSVDSAENDVGIIACPASGLVYSPSRSLSNPQELVPASSDSYQMESNEVELTQISMDSNTETSENQLAPLLDKTSSDIHSPTANLTEFEDSLSLANPNEKELEVHQEVARESLTELEGQNIVGHRDIVSADVQMSLNKLVPCDISDLENDIENSSPREQIQQRAFLDNTKMVPEFSGFDSQQSQSTIYGQNDLLLNDRDSFSSPPYNQLDSETYLETHLQSDVGEQDGEFPLKYKENFTSEKSQSEQTQIYQLKQEGTHSTSESVSEIAEDESSSYSSLQSSGLGINPAQYVVDSSKPLLPDLFPKATEDKLDEVPPMPPLPPMQWRMGKVQHASLDSHREVLEVHQASVQPMLPIMPNKKSQFGLPASNGETLFYQNPFSPVMAFESDKLQHSSGFSVGVSGHPVALPFQYPIMVNEADGQYNYLVLDQNQIQNPFLTLPVASTSMHQPRGYIVASEGEMVQTSNPYAPILPAAYAVSGHDSMSSQVEPIQHPSQVMTETSEDDKTIEQTIHNVVSRDGPPNSHIITSEGEMVHDSNPCLPIPPAECDNSGYDSISPIENVTQSPSQLMTETRSDDTILPQHMDDVIFMDRPPHSHIIDSEEEMVQNNNPCSPIPSAESAVSEHDSISPEEKPTQPPSPLRIETSSETTNHYVSNVEEEQGRLFISHMLPPNMESVDPNQSFLPFEGEMSSLDPSAQTSDFGSERINGKPKHKIPRPRNPLIDAVAAHDKSKLRRVTERIMPQIAPKLDERDSWLEQIRTKSFSLKPAVATRPSIQGPKTNLKLAAILEKANSIRQALAGSDEDDEDSWSDS</sequence>
<dbReference type="GO" id="GO:2000601">
    <property type="term" value="P:positive regulation of Arp2/3 complex-mediated actin nucleation"/>
    <property type="evidence" value="ECO:0007669"/>
    <property type="project" value="TreeGrafter"/>
</dbReference>
<evidence type="ECO:0000256" key="2">
    <source>
        <dbReference type="RuleBase" id="RU367034"/>
    </source>
</evidence>
<feature type="compositionally biased region" description="Low complexity" evidence="3">
    <location>
        <begin position="468"/>
        <end position="481"/>
    </location>
</feature>
<accession>A0A1S2YM79</accession>
<reference evidence="5" key="2">
    <citation type="submission" date="2025-08" db="UniProtKB">
        <authorList>
            <consortium name="RefSeq"/>
        </authorList>
    </citation>
    <scope>IDENTIFICATION</scope>
    <source>
        <tissue evidence="5">Etiolated seedlings</tissue>
    </source>
</reference>